<evidence type="ECO:0000256" key="2">
    <source>
        <dbReference type="ARBA" id="ARBA00023315"/>
    </source>
</evidence>
<proteinExistence type="predicted"/>
<organism evidence="4 5">
    <name type="scientific">Nonomuraea rhodomycinica</name>
    <dbReference type="NCBI Taxonomy" id="1712872"/>
    <lineage>
        <taxon>Bacteria</taxon>
        <taxon>Bacillati</taxon>
        <taxon>Actinomycetota</taxon>
        <taxon>Actinomycetes</taxon>
        <taxon>Streptosporangiales</taxon>
        <taxon>Streptosporangiaceae</taxon>
        <taxon>Nonomuraea</taxon>
    </lineage>
</organism>
<comment type="caution">
    <text evidence="4">The sequence shown here is derived from an EMBL/GenBank/DDBJ whole genome shotgun (WGS) entry which is preliminary data.</text>
</comment>
<dbReference type="Gene3D" id="3.40.630.30">
    <property type="match status" value="1"/>
</dbReference>
<evidence type="ECO:0000313" key="5">
    <source>
        <dbReference type="Proteomes" id="UP000546126"/>
    </source>
</evidence>
<reference evidence="4 5" key="1">
    <citation type="submission" date="2020-06" db="EMBL/GenBank/DDBJ databases">
        <authorList>
            <person name="Chanama M."/>
        </authorList>
    </citation>
    <scope>NUCLEOTIDE SEQUENCE [LARGE SCALE GENOMIC DNA]</scope>
    <source>
        <strain evidence="4 5">TBRC6557</strain>
    </source>
</reference>
<keyword evidence="2" id="KW-0012">Acyltransferase</keyword>
<name>A0A7Y6IW65_9ACTN</name>
<evidence type="ECO:0000259" key="3">
    <source>
        <dbReference type="PROSITE" id="PS51186"/>
    </source>
</evidence>
<sequence>MTILDDLTMTRLHDAYLQAFADLPGPLFSRRRFQWLFTEGVPDQRQEVRVIEEGGEPVAGYRLRMPEHDNTHIAWLDPLFVRPDRRGRGLGTRLLDEAAGRARANGRSLLFVETPTEGIGARFAQAHGFTVSVAEARRTLDLRTADWAGFRQMLPRTEGYEVELWTGPTAPERLADLGTVMAGMNDAPADASMQHAHFDAERVRAHEERMVPGGLDCYTAMARRVADGAPAGFTRIWLDADRQDGWGLQADTAVLGPHRGHRLGLLLKLTNLLRLREHEPQLERVITWNATSNAHMLAINEAMGFKLLDEWNTWRLPI</sequence>
<feature type="domain" description="N-acetyltransferase" evidence="3">
    <location>
        <begin position="2"/>
        <end position="146"/>
    </location>
</feature>
<dbReference type="CDD" id="cd04301">
    <property type="entry name" value="NAT_SF"/>
    <property type="match status" value="1"/>
</dbReference>
<accession>A0A7Y6IW65</accession>
<keyword evidence="1 4" id="KW-0808">Transferase</keyword>
<keyword evidence="5" id="KW-1185">Reference proteome</keyword>
<dbReference type="InterPro" id="IPR050832">
    <property type="entry name" value="Bact_Acetyltransf"/>
</dbReference>
<dbReference type="PANTHER" id="PTHR43877">
    <property type="entry name" value="AMINOALKYLPHOSPHONATE N-ACETYLTRANSFERASE-RELATED-RELATED"/>
    <property type="match status" value="1"/>
</dbReference>
<gene>
    <name evidence="4" type="ORF">HT134_33190</name>
</gene>
<dbReference type="Proteomes" id="UP000546126">
    <property type="component" value="Unassembled WGS sequence"/>
</dbReference>
<evidence type="ECO:0000313" key="4">
    <source>
        <dbReference type="EMBL" id="NUW44948.1"/>
    </source>
</evidence>
<dbReference type="GO" id="GO:0016747">
    <property type="term" value="F:acyltransferase activity, transferring groups other than amino-acyl groups"/>
    <property type="evidence" value="ECO:0007669"/>
    <property type="project" value="InterPro"/>
</dbReference>
<dbReference type="InterPro" id="IPR000182">
    <property type="entry name" value="GNAT_dom"/>
</dbReference>
<evidence type="ECO:0000256" key="1">
    <source>
        <dbReference type="ARBA" id="ARBA00022679"/>
    </source>
</evidence>
<dbReference type="InterPro" id="IPR016181">
    <property type="entry name" value="Acyl_CoA_acyltransferase"/>
</dbReference>
<dbReference type="RefSeq" id="WP_175604429.1">
    <property type="nucleotide sequence ID" value="NZ_JABWGO010000010.1"/>
</dbReference>
<dbReference type="PROSITE" id="PS51186">
    <property type="entry name" value="GNAT"/>
    <property type="match status" value="1"/>
</dbReference>
<dbReference type="EMBL" id="JABWGO010000010">
    <property type="protein sequence ID" value="NUW44948.1"/>
    <property type="molecule type" value="Genomic_DNA"/>
</dbReference>
<dbReference type="PANTHER" id="PTHR43877:SF1">
    <property type="entry name" value="ACETYLTRANSFERASE"/>
    <property type="match status" value="1"/>
</dbReference>
<dbReference type="Pfam" id="PF00583">
    <property type="entry name" value="Acetyltransf_1"/>
    <property type="match status" value="1"/>
</dbReference>
<dbReference type="AlphaFoldDB" id="A0A7Y6IW65"/>
<protein>
    <submittedName>
        <fullName evidence="4">GNAT family N-acetyltransferase</fullName>
    </submittedName>
</protein>
<dbReference type="SUPFAM" id="SSF55729">
    <property type="entry name" value="Acyl-CoA N-acyltransferases (Nat)"/>
    <property type="match status" value="2"/>
</dbReference>